<dbReference type="Pfam" id="PF11160">
    <property type="entry name" value="Hva1_TUDOR"/>
    <property type="match status" value="1"/>
</dbReference>
<dbReference type="InterPro" id="IPR021331">
    <property type="entry name" value="Hva1_TUDOR"/>
</dbReference>
<reference evidence="3" key="2">
    <citation type="submission" date="2020-09" db="EMBL/GenBank/DDBJ databases">
        <authorList>
            <person name="Sun Q."/>
            <person name="Ohkuma M."/>
        </authorList>
    </citation>
    <scope>NUCLEOTIDE SEQUENCE</scope>
    <source>
        <strain evidence="3">JCM 3090</strain>
    </source>
</reference>
<evidence type="ECO:0000313" key="3">
    <source>
        <dbReference type="EMBL" id="GGJ74741.1"/>
    </source>
</evidence>
<protein>
    <recommendedName>
        <fullName evidence="2">Hypervirulence associated protein TUDOR domain-containing protein</fullName>
    </recommendedName>
</protein>
<feature type="domain" description="Hypervirulence associated protein TUDOR" evidence="2">
    <location>
        <begin position="70"/>
        <end position="128"/>
    </location>
</feature>
<evidence type="ECO:0000313" key="4">
    <source>
        <dbReference type="Proteomes" id="UP000649739"/>
    </source>
</evidence>
<feature type="compositionally biased region" description="Basic and acidic residues" evidence="1">
    <location>
        <begin position="120"/>
        <end position="133"/>
    </location>
</feature>
<feature type="region of interest" description="Disordered" evidence="1">
    <location>
        <begin position="99"/>
        <end position="141"/>
    </location>
</feature>
<feature type="region of interest" description="Disordered" evidence="1">
    <location>
        <begin position="34"/>
        <end position="53"/>
    </location>
</feature>
<evidence type="ECO:0000256" key="1">
    <source>
        <dbReference type="SAM" id="MobiDB-lite"/>
    </source>
</evidence>
<sequence>MPHTGDVTARPRPGGPDGSGSTALAMINSAVRRAGRCAGHPRRSGGGSGGRFPGVVVGYRCGMAKNPRKGDTVHWRSHGRDVRGTVEERITRRRRVAGRLVDASPDEPQYRVRSAATGRDAVHRPAALHREPTRVPGRRPA</sequence>
<keyword evidence="4" id="KW-1185">Reference proteome</keyword>
<proteinExistence type="predicted"/>
<gene>
    <name evidence="3" type="ORF">GCM10010123_00870</name>
</gene>
<comment type="caution">
    <text evidence="3">The sequence shown here is derived from an EMBL/GenBank/DDBJ whole genome shotgun (WGS) entry which is preliminary data.</text>
</comment>
<dbReference type="Gene3D" id="2.30.30.1060">
    <property type="match status" value="1"/>
</dbReference>
<organism evidence="3 4">
    <name type="scientific">Pilimelia anulata</name>
    <dbReference type="NCBI Taxonomy" id="53371"/>
    <lineage>
        <taxon>Bacteria</taxon>
        <taxon>Bacillati</taxon>
        <taxon>Actinomycetota</taxon>
        <taxon>Actinomycetes</taxon>
        <taxon>Micromonosporales</taxon>
        <taxon>Micromonosporaceae</taxon>
        <taxon>Pilimelia</taxon>
    </lineage>
</organism>
<feature type="region of interest" description="Disordered" evidence="1">
    <location>
        <begin position="1"/>
        <end position="23"/>
    </location>
</feature>
<dbReference type="EMBL" id="BMQB01000001">
    <property type="protein sequence ID" value="GGJ74741.1"/>
    <property type="molecule type" value="Genomic_DNA"/>
</dbReference>
<dbReference type="AlphaFoldDB" id="A0A8J3B604"/>
<evidence type="ECO:0000259" key="2">
    <source>
        <dbReference type="Pfam" id="PF11160"/>
    </source>
</evidence>
<name>A0A8J3B604_9ACTN</name>
<accession>A0A8J3B604</accession>
<dbReference type="Proteomes" id="UP000649739">
    <property type="component" value="Unassembled WGS sequence"/>
</dbReference>
<feature type="compositionally biased region" description="Basic residues" evidence="1">
    <location>
        <begin position="34"/>
        <end position="43"/>
    </location>
</feature>
<reference evidence="3" key="1">
    <citation type="journal article" date="2014" name="Int. J. Syst. Evol. Microbiol.">
        <title>Complete genome sequence of Corynebacterium casei LMG S-19264T (=DSM 44701T), isolated from a smear-ripened cheese.</title>
        <authorList>
            <consortium name="US DOE Joint Genome Institute (JGI-PGF)"/>
            <person name="Walter F."/>
            <person name="Albersmeier A."/>
            <person name="Kalinowski J."/>
            <person name="Ruckert C."/>
        </authorList>
    </citation>
    <scope>NUCLEOTIDE SEQUENCE</scope>
    <source>
        <strain evidence="3">JCM 3090</strain>
    </source>
</reference>